<feature type="domain" description="Galectin" evidence="3">
    <location>
        <begin position="1"/>
        <end position="126"/>
    </location>
</feature>
<dbReference type="EMBL" id="KK500774">
    <property type="protein sequence ID" value="KFP10220.1"/>
    <property type="molecule type" value="Genomic_DNA"/>
</dbReference>
<dbReference type="STRING" id="188379.A0A091IS06"/>
<dbReference type="SMART" id="SM00276">
    <property type="entry name" value="GLECT"/>
    <property type="match status" value="1"/>
</dbReference>
<dbReference type="Proteomes" id="UP000053119">
    <property type="component" value="Unassembled WGS sequence"/>
</dbReference>
<evidence type="ECO:0000313" key="4">
    <source>
        <dbReference type="EMBL" id="KFP10220.1"/>
    </source>
</evidence>
<sequence>FEIFNLEMKIGDTLKVKGKISEDADSFSINLGCKSSDLAFHFSPRFNESVIICNSKCSTVWQEEHCENHLPFSRGSTVKIIIEMLDDKFKVKLPDGHEMEFPNRHSYNKISYMSVKGGFRVVSFKL</sequence>
<dbReference type="CDD" id="cd00070">
    <property type="entry name" value="GLECT"/>
    <property type="match status" value="1"/>
</dbReference>
<name>A0A091IS06_EGRGA</name>
<proteinExistence type="predicted"/>
<dbReference type="Gene3D" id="2.60.120.200">
    <property type="match status" value="1"/>
</dbReference>
<dbReference type="PANTHER" id="PTHR11346:SF104">
    <property type="entry name" value="GALECTIN-2"/>
    <property type="match status" value="1"/>
</dbReference>
<keyword evidence="5" id="KW-1185">Reference proteome</keyword>
<accession>A0A091IS06</accession>
<dbReference type="Pfam" id="PF00337">
    <property type="entry name" value="Gal-bind_lectin"/>
    <property type="match status" value="1"/>
</dbReference>
<protein>
    <recommendedName>
        <fullName evidence="2">Galectin</fullName>
    </recommendedName>
</protein>
<gene>
    <name evidence="4" type="ORF">Z169_12015</name>
</gene>
<dbReference type="SMART" id="SM00908">
    <property type="entry name" value="Gal-bind_lectin"/>
    <property type="match status" value="1"/>
</dbReference>
<dbReference type="GO" id="GO:0030246">
    <property type="term" value="F:carbohydrate binding"/>
    <property type="evidence" value="ECO:0007669"/>
    <property type="project" value="UniProtKB-UniRule"/>
</dbReference>
<dbReference type="AlphaFoldDB" id="A0A091IS06"/>
<evidence type="ECO:0000313" key="5">
    <source>
        <dbReference type="Proteomes" id="UP000053119"/>
    </source>
</evidence>
<evidence type="ECO:0000259" key="3">
    <source>
        <dbReference type="PROSITE" id="PS51304"/>
    </source>
</evidence>
<dbReference type="PROSITE" id="PS51304">
    <property type="entry name" value="GALECTIN"/>
    <property type="match status" value="1"/>
</dbReference>
<dbReference type="FunFam" id="2.60.120.200:FF:000021">
    <property type="entry name" value="Galectin"/>
    <property type="match status" value="1"/>
</dbReference>
<dbReference type="InterPro" id="IPR044156">
    <property type="entry name" value="Galectin-like"/>
</dbReference>
<keyword evidence="1 2" id="KW-0430">Lectin</keyword>
<dbReference type="PANTHER" id="PTHR11346">
    <property type="entry name" value="GALECTIN"/>
    <property type="match status" value="1"/>
</dbReference>
<evidence type="ECO:0000256" key="2">
    <source>
        <dbReference type="RuleBase" id="RU102079"/>
    </source>
</evidence>
<dbReference type="InterPro" id="IPR013320">
    <property type="entry name" value="ConA-like_dom_sf"/>
</dbReference>
<feature type="non-terminal residue" evidence="4">
    <location>
        <position position="126"/>
    </location>
</feature>
<reference evidence="4 5" key="1">
    <citation type="submission" date="2014-04" db="EMBL/GenBank/DDBJ databases">
        <title>Genome evolution of avian class.</title>
        <authorList>
            <person name="Zhang G."/>
            <person name="Li C."/>
        </authorList>
    </citation>
    <scope>NUCLEOTIDE SEQUENCE [LARGE SCALE GENOMIC DNA]</scope>
    <source>
        <strain evidence="4">BGI_Z169</strain>
    </source>
</reference>
<organism evidence="4 5">
    <name type="scientific">Egretta garzetta</name>
    <name type="common">Little egret</name>
    <dbReference type="NCBI Taxonomy" id="188379"/>
    <lineage>
        <taxon>Eukaryota</taxon>
        <taxon>Metazoa</taxon>
        <taxon>Chordata</taxon>
        <taxon>Craniata</taxon>
        <taxon>Vertebrata</taxon>
        <taxon>Euteleostomi</taxon>
        <taxon>Archelosauria</taxon>
        <taxon>Archosauria</taxon>
        <taxon>Dinosauria</taxon>
        <taxon>Saurischia</taxon>
        <taxon>Theropoda</taxon>
        <taxon>Coelurosauria</taxon>
        <taxon>Aves</taxon>
        <taxon>Neognathae</taxon>
        <taxon>Neoaves</taxon>
        <taxon>Aequornithes</taxon>
        <taxon>Pelecaniformes</taxon>
        <taxon>Ardeidae</taxon>
        <taxon>Egretta</taxon>
    </lineage>
</organism>
<feature type="non-terminal residue" evidence="4">
    <location>
        <position position="1"/>
    </location>
</feature>
<evidence type="ECO:0000256" key="1">
    <source>
        <dbReference type="ARBA" id="ARBA00022734"/>
    </source>
</evidence>
<dbReference type="InterPro" id="IPR001079">
    <property type="entry name" value="Galectin_CRD"/>
</dbReference>
<dbReference type="SUPFAM" id="SSF49899">
    <property type="entry name" value="Concanavalin A-like lectins/glucanases"/>
    <property type="match status" value="1"/>
</dbReference>